<dbReference type="OrthoDB" id="2893324at2759"/>
<dbReference type="KEGG" id="pchm:VFPPC_01764"/>
<dbReference type="InterPro" id="IPR039470">
    <property type="entry name" value="Nuc_deoxyri_tr2"/>
</dbReference>
<accession>A0A179G8S7</accession>
<keyword evidence="2" id="KW-1185">Reference proteome</keyword>
<reference evidence="1 2" key="1">
    <citation type="journal article" date="2016" name="PLoS Pathog.">
        <title>Biosynthesis of antibiotic leucinostatins in bio-control fungus Purpureocillium lilacinum and their inhibition on phytophthora revealed by genome mining.</title>
        <authorList>
            <person name="Wang G."/>
            <person name="Liu Z."/>
            <person name="Lin R."/>
            <person name="Li E."/>
            <person name="Mao Z."/>
            <person name="Ling J."/>
            <person name="Yang Y."/>
            <person name="Yin W.B."/>
            <person name="Xie B."/>
        </authorList>
    </citation>
    <scope>NUCLEOTIDE SEQUENCE [LARGE SCALE GENOMIC DNA]</scope>
    <source>
        <strain evidence="1">170</strain>
    </source>
</reference>
<sequence length="182" mass="20801">MEGNVIHAPDTPKNFPRPSIFLAGTTTPLPNGDNWRKNLVNRLANSKITFLDPTRKDWDETWKEDASDQRWADQVDWEMKMRETADIVVVFFHGSTLAPISLLELGLSAKSRNVIVCAMPGYQKRGYVEAVCKLHKCTLVTSEEELVSAVKEKFGLHYELWMRKGDDKVKMSDLVDFVPEYP</sequence>
<evidence type="ECO:0000313" key="2">
    <source>
        <dbReference type="Proteomes" id="UP000078397"/>
    </source>
</evidence>
<name>A0A179G8S7_METCM</name>
<dbReference type="Pfam" id="PF15891">
    <property type="entry name" value="Nuc_deoxyri_tr2"/>
    <property type="match status" value="1"/>
</dbReference>
<organism evidence="1 2">
    <name type="scientific">Pochonia chlamydosporia 170</name>
    <dbReference type="NCBI Taxonomy" id="1380566"/>
    <lineage>
        <taxon>Eukaryota</taxon>
        <taxon>Fungi</taxon>
        <taxon>Dikarya</taxon>
        <taxon>Ascomycota</taxon>
        <taxon>Pezizomycotina</taxon>
        <taxon>Sordariomycetes</taxon>
        <taxon>Hypocreomycetidae</taxon>
        <taxon>Hypocreales</taxon>
        <taxon>Clavicipitaceae</taxon>
        <taxon>Pochonia</taxon>
    </lineage>
</organism>
<dbReference type="GO" id="GO:0016740">
    <property type="term" value="F:transferase activity"/>
    <property type="evidence" value="ECO:0007669"/>
    <property type="project" value="UniProtKB-KW"/>
</dbReference>
<dbReference type="AlphaFoldDB" id="A0A179G8S7"/>
<dbReference type="Gene3D" id="3.40.50.450">
    <property type="match status" value="1"/>
</dbReference>
<proteinExistence type="predicted"/>
<dbReference type="GeneID" id="28845529"/>
<dbReference type="Proteomes" id="UP000078397">
    <property type="component" value="Unassembled WGS sequence"/>
</dbReference>
<comment type="caution">
    <text evidence="1">The sequence shown here is derived from an EMBL/GenBank/DDBJ whole genome shotgun (WGS) entry which is preliminary data.</text>
</comment>
<gene>
    <name evidence="1" type="ORF">VFPPC_01764</name>
</gene>
<dbReference type="EMBL" id="LSBJ02000001">
    <property type="protein sequence ID" value="OAQ74214.1"/>
    <property type="molecule type" value="Genomic_DNA"/>
</dbReference>
<dbReference type="RefSeq" id="XP_018150297.1">
    <property type="nucleotide sequence ID" value="XM_018281535.1"/>
</dbReference>
<evidence type="ECO:0000313" key="1">
    <source>
        <dbReference type="EMBL" id="OAQ74214.1"/>
    </source>
</evidence>
<protein>
    <submittedName>
        <fullName evidence="1">Nucleoside 2-deoxyribosyltransferase domain-containing protein</fullName>
    </submittedName>
</protein>